<dbReference type="RefSeq" id="WP_332287532.1">
    <property type="nucleotide sequence ID" value="NZ_JAZIBG010000008.1"/>
</dbReference>
<comment type="caution">
    <text evidence="3">The sequence shown here is derived from an EMBL/GenBank/DDBJ whole genome shotgun (WGS) entry which is preliminary data.</text>
</comment>
<dbReference type="Gene3D" id="3.40.190.150">
    <property type="entry name" value="Bordetella uptake gene, domain 1"/>
    <property type="match status" value="1"/>
</dbReference>
<dbReference type="SUPFAM" id="SSF53850">
    <property type="entry name" value="Periplasmic binding protein-like II"/>
    <property type="match status" value="1"/>
</dbReference>
<dbReference type="PANTHER" id="PTHR42928">
    <property type="entry name" value="TRICARBOXYLATE-BINDING PROTEIN"/>
    <property type="match status" value="1"/>
</dbReference>
<evidence type="ECO:0000256" key="2">
    <source>
        <dbReference type="SAM" id="SignalP"/>
    </source>
</evidence>
<sequence length="323" mass="33752">MGAGRLERRRWLMLAALPWLAGRAAPARADGPAASETWPARPVRILVAYPPGGVSDMVARALADRLAVQIGVPVVVENRPGGSGTLAMQAVARALPDGHTLCFAAATALAWALDAGHGGAAGERWPVAPVAGVMRTPVLIVGTRALQATTFAGMLRQGRSRAEGIRWATTGEGTTGHRVLDRVRHASGARIVHVPYKGGGQQVNDALGGHFEVLSTNVAAPQLDAIRAGRLKPLAVGSPHRLPVLPEVPTLAELGFARANLGSLFGLFAPLQTPAALIERINGQVNSALSEPVLRQRLLAVNNVPMEGAPAAFAEQIALELER</sequence>
<organism evidence="3 4">
    <name type="scientific">Aquincola agrisoli</name>
    <dbReference type="NCBI Taxonomy" id="3119538"/>
    <lineage>
        <taxon>Bacteria</taxon>
        <taxon>Pseudomonadati</taxon>
        <taxon>Pseudomonadota</taxon>
        <taxon>Betaproteobacteria</taxon>
        <taxon>Burkholderiales</taxon>
        <taxon>Sphaerotilaceae</taxon>
        <taxon>Aquincola</taxon>
    </lineage>
</organism>
<evidence type="ECO:0000313" key="3">
    <source>
        <dbReference type="EMBL" id="MEF7612640.1"/>
    </source>
</evidence>
<dbReference type="InterPro" id="IPR005064">
    <property type="entry name" value="BUG"/>
</dbReference>
<dbReference type="PIRSF" id="PIRSF017082">
    <property type="entry name" value="YflP"/>
    <property type="match status" value="1"/>
</dbReference>
<dbReference type="Proteomes" id="UP001336250">
    <property type="component" value="Unassembled WGS sequence"/>
</dbReference>
<dbReference type="AlphaFoldDB" id="A0AAW9QDB6"/>
<gene>
    <name evidence="3" type="ORF">V4F39_01875</name>
</gene>
<accession>A0AAW9QDB6</accession>
<proteinExistence type="inferred from homology"/>
<dbReference type="CDD" id="cd07012">
    <property type="entry name" value="PBP2_Bug_TTT"/>
    <property type="match status" value="1"/>
</dbReference>
<keyword evidence="2" id="KW-0732">Signal</keyword>
<reference evidence="3 4" key="1">
    <citation type="submission" date="2024-02" db="EMBL/GenBank/DDBJ databases">
        <title>Genome sequence of Aquincola sp. MAHUQ-54.</title>
        <authorList>
            <person name="Huq M.A."/>
        </authorList>
    </citation>
    <scope>NUCLEOTIDE SEQUENCE [LARGE SCALE GENOMIC DNA]</scope>
    <source>
        <strain evidence="3 4">MAHUQ-54</strain>
    </source>
</reference>
<keyword evidence="4" id="KW-1185">Reference proteome</keyword>
<evidence type="ECO:0000313" key="4">
    <source>
        <dbReference type="Proteomes" id="UP001336250"/>
    </source>
</evidence>
<dbReference type="InterPro" id="IPR042100">
    <property type="entry name" value="Bug_dom1"/>
</dbReference>
<comment type="similarity">
    <text evidence="1">Belongs to the UPF0065 (bug) family.</text>
</comment>
<dbReference type="Gene3D" id="3.40.190.10">
    <property type="entry name" value="Periplasmic binding protein-like II"/>
    <property type="match status" value="1"/>
</dbReference>
<feature type="chain" id="PRO_5043880651" evidence="2">
    <location>
        <begin position="30"/>
        <end position="323"/>
    </location>
</feature>
<protein>
    <submittedName>
        <fullName evidence="3">Tripartite tricarboxylate transporter substrate binding protein</fullName>
    </submittedName>
</protein>
<dbReference type="Pfam" id="PF03401">
    <property type="entry name" value="TctC"/>
    <property type="match status" value="1"/>
</dbReference>
<evidence type="ECO:0000256" key="1">
    <source>
        <dbReference type="ARBA" id="ARBA00006987"/>
    </source>
</evidence>
<dbReference type="PANTHER" id="PTHR42928:SF5">
    <property type="entry name" value="BLR1237 PROTEIN"/>
    <property type="match status" value="1"/>
</dbReference>
<dbReference type="EMBL" id="JAZIBG010000008">
    <property type="protein sequence ID" value="MEF7612640.1"/>
    <property type="molecule type" value="Genomic_DNA"/>
</dbReference>
<feature type="signal peptide" evidence="2">
    <location>
        <begin position="1"/>
        <end position="29"/>
    </location>
</feature>
<name>A0AAW9QDB6_9BURK</name>